<evidence type="ECO:0000313" key="3">
    <source>
        <dbReference type="EMBL" id="EEN66930.1"/>
    </source>
</evidence>
<dbReference type="AlphaFoldDB" id="C3XYP5"/>
<dbReference type="eggNOG" id="ENOG502T0G7">
    <property type="taxonomic scope" value="Eukaryota"/>
</dbReference>
<dbReference type="GO" id="GO:0005525">
    <property type="term" value="F:GTP binding"/>
    <property type="evidence" value="ECO:0007669"/>
    <property type="project" value="InterPro"/>
</dbReference>
<evidence type="ECO:0000256" key="1">
    <source>
        <dbReference type="SAM" id="MobiDB-lite"/>
    </source>
</evidence>
<accession>C3XYP5</accession>
<feature type="domain" description="G" evidence="2">
    <location>
        <begin position="45"/>
        <end position="121"/>
    </location>
</feature>
<dbReference type="Pfam" id="PF01926">
    <property type="entry name" value="MMR_HSR1"/>
    <property type="match status" value="1"/>
</dbReference>
<organism>
    <name type="scientific">Branchiostoma floridae</name>
    <name type="common">Florida lancelet</name>
    <name type="synonym">Amphioxus</name>
    <dbReference type="NCBI Taxonomy" id="7739"/>
    <lineage>
        <taxon>Eukaryota</taxon>
        <taxon>Metazoa</taxon>
        <taxon>Chordata</taxon>
        <taxon>Cephalochordata</taxon>
        <taxon>Leptocardii</taxon>
        <taxon>Amphioxiformes</taxon>
        <taxon>Branchiostomatidae</taxon>
        <taxon>Branchiostoma</taxon>
    </lineage>
</organism>
<dbReference type="InParanoid" id="C3XYP5"/>
<dbReference type="InterPro" id="IPR006073">
    <property type="entry name" value="GTP-bd"/>
</dbReference>
<dbReference type="SUPFAM" id="SSF52540">
    <property type="entry name" value="P-loop containing nucleoside triphosphate hydrolases"/>
    <property type="match status" value="1"/>
</dbReference>
<dbReference type="CDD" id="cd00882">
    <property type="entry name" value="Ras_like_GTPase"/>
    <property type="match status" value="1"/>
</dbReference>
<proteinExistence type="predicted"/>
<feature type="compositionally biased region" description="Basic and acidic residues" evidence="1">
    <location>
        <begin position="142"/>
        <end position="151"/>
    </location>
</feature>
<evidence type="ECO:0000259" key="2">
    <source>
        <dbReference type="Pfam" id="PF01926"/>
    </source>
</evidence>
<protein>
    <recommendedName>
        <fullName evidence="2">G domain-containing protein</fullName>
    </recommendedName>
</protein>
<name>C3XYP5_BRAFL</name>
<feature type="region of interest" description="Disordered" evidence="1">
    <location>
        <begin position="141"/>
        <end position="162"/>
    </location>
</feature>
<reference evidence="3" key="1">
    <citation type="journal article" date="2008" name="Nature">
        <title>The amphioxus genome and the evolution of the chordate karyotype.</title>
        <authorList>
            <consortium name="US DOE Joint Genome Institute (JGI-PGF)"/>
            <person name="Putnam N.H."/>
            <person name="Butts T."/>
            <person name="Ferrier D.E.K."/>
            <person name="Furlong R.F."/>
            <person name="Hellsten U."/>
            <person name="Kawashima T."/>
            <person name="Robinson-Rechavi M."/>
            <person name="Shoguchi E."/>
            <person name="Terry A."/>
            <person name="Yu J.-K."/>
            <person name="Benito-Gutierrez E.L."/>
            <person name="Dubchak I."/>
            <person name="Garcia-Fernandez J."/>
            <person name="Gibson-Brown J.J."/>
            <person name="Grigoriev I.V."/>
            <person name="Horton A.C."/>
            <person name="de Jong P.J."/>
            <person name="Jurka J."/>
            <person name="Kapitonov V.V."/>
            <person name="Kohara Y."/>
            <person name="Kuroki Y."/>
            <person name="Lindquist E."/>
            <person name="Lucas S."/>
            <person name="Osoegawa K."/>
            <person name="Pennacchio L.A."/>
            <person name="Salamov A.A."/>
            <person name="Satou Y."/>
            <person name="Sauka-Spengler T."/>
            <person name="Schmutz J."/>
            <person name="Shin-I T."/>
            <person name="Toyoda A."/>
            <person name="Bronner-Fraser M."/>
            <person name="Fujiyama A."/>
            <person name="Holland L.Z."/>
            <person name="Holland P.W.H."/>
            <person name="Satoh N."/>
            <person name="Rokhsar D.S."/>
        </authorList>
    </citation>
    <scope>NUCLEOTIDE SEQUENCE [LARGE SCALE GENOMIC DNA]</scope>
    <source>
        <strain evidence="3">S238N-H82</strain>
        <tissue evidence="3">Testes</tissue>
    </source>
</reference>
<dbReference type="Gene3D" id="3.40.50.300">
    <property type="entry name" value="P-loop containing nucleotide triphosphate hydrolases"/>
    <property type="match status" value="1"/>
</dbReference>
<sequence length="511" mass="57855">MASASKNPFLEEGVRMSVDPIKLKEVENDVRTGLCKFTEREPMNVLVIGKPGAGKSSFINSMHMAIAHRWYEVANYGDGRRGITTDLIRYDMFRDELTEPPIKGYNHGVFFWDTAGLEDLNQKIFETFLGLIMEGRIPPDTNIHEHTDTTRQRPPTVSSLKRRFPRSGAVEEWKCHRIVFLCAADEEPPMNLMEAVTDAATKDKADARILDLRIFQHLMLRVKVLKLAANETHRNTCCLMSHTTQEPSSQIAELEDEGGNNTCMGQGISCVPVPKRRRRPTVCITACSTTTLYAVENLVRAALGESINIDIHTVHIQKRESISLLKKYGSKTYFICCANYGHRLLLLSDTDPDELTEVVYHAGKISKYKKDGVMVLLFGHRNLTEGVYDLSTFDGAFMRSQPRLGEKAGRGKFISVYDAFNSDQEECLRRWVRIPTEKDEALGEEPMLMGPTENVEASEEDPFLDKVHENPPLLEPENINEARKEYPRTLQILEIDPHGYNDEYDGPVSTV</sequence>
<dbReference type="InterPro" id="IPR027417">
    <property type="entry name" value="P-loop_NTPase"/>
</dbReference>
<gene>
    <name evidence="3" type="ORF">BRAFLDRAFT_91517</name>
</gene>
<dbReference type="EMBL" id="GG666473">
    <property type="protein sequence ID" value="EEN66930.1"/>
    <property type="molecule type" value="Genomic_DNA"/>
</dbReference>